<dbReference type="PANTHER" id="PTHR47961">
    <property type="entry name" value="DNA POLYMERASE THETA, PUTATIVE (AFU_ORTHOLOGUE AFUA_1G05260)-RELATED"/>
    <property type="match status" value="1"/>
</dbReference>
<evidence type="ECO:0008006" key="13">
    <source>
        <dbReference type="Google" id="ProtNLM"/>
    </source>
</evidence>
<dbReference type="SMART" id="SM00487">
    <property type="entry name" value="DEXDc"/>
    <property type="match status" value="2"/>
</dbReference>
<evidence type="ECO:0000256" key="8">
    <source>
        <dbReference type="ARBA" id="ARBA00054527"/>
    </source>
</evidence>
<dbReference type="FunFam" id="2.60.40.150:FF:000113">
    <property type="entry name" value="activating signal cointegrator 1 complex subunit 3"/>
    <property type="match status" value="1"/>
</dbReference>
<dbReference type="FunFam" id="1.10.10.10:FF:000024">
    <property type="entry name" value="U5 small nuclear ribonucleoprotein helicase"/>
    <property type="match status" value="1"/>
</dbReference>
<keyword evidence="2" id="KW-0963">Cytoplasm</keyword>
<dbReference type="Gene3D" id="1.10.150.20">
    <property type="entry name" value="5' to 3' exonuclease, C-terminal subdomain"/>
    <property type="match status" value="1"/>
</dbReference>
<dbReference type="GO" id="GO:0016787">
    <property type="term" value="F:hydrolase activity"/>
    <property type="evidence" value="ECO:0007669"/>
    <property type="project" value="UniProtKB-KW"/>
</dbReference>
<evidence type="ECO:0000256" key="3">
    <source>
        <dbReference type="ARBA" id="ARBA00022737"/>
    </source>
</evidence>
<dbReference type="InterPro" id="IPR036388">
    <property type="entry name" value="WH-like_DNA-bd_sf"/>
</dbReference>
<dbReference type="FunFam" id="1.10.3380.10:FF:000001">
    <property type="entry name" value="U5 small nuclear ribonucleoprotein helicase"/>
    <property type="match status" value="1"/>
</dbReference>
<dbReference type="FunFam" id="3.40.50.300:FF:000231">
    <property type="entry name" value="Activating signal cointegrator 1 complex subunit 3"/>
    <property type="match status" value="1"/>
</dbReference>
<keyword evidence="7" id="KW-0067">ATP-binding</keyword>
<dbReference type="Pfam" id="PF02889">
    <property type="entry name" value="Sec63"/>
    <property type="match status" value="2"/>
</dbReference>
<comment type="caution">
    <text evidence="11">The sequence shown here is derived from an EMBL/GenBank/DDBJ whole genome shotgun (WGS) entry which is preliminary data.</text>
</comment>
<dbReference type="FunFam" id="3.40.50.300:FF:000102">
    <property type="entry name" value="RNA helicase, activating signal cointegrator 1"/>
    <property type="match status" value="1"/>
</dbReference>
<dbReference type="SUPFAM" id="SSF158702">
    <property type="entry name" value="Sec63 N-terminal domain-like"/>
    <property type="match status" value="2"/>
</dbReference>
<comment type="subcellular location">
    <subcellularLocation>
        <location evidence="1">Cytoplasm</location>
    </subcellularLocation>
</comment>
<dbReference type="GO" id="GO:0003676">
    <property type="term" value="F:nucleic acid binding"/>
    <property type="evidence" value="ECO:0007669"/>
    <property type="project" value="InterPro"/>
</dbReference>
<dbReference type="PROSITE" id="PS51192">
    <property type="entry name" value="HELICASE_ATP_BIND_1"/>
    <property type="match status" value="2"/>
</dbReference>
<evidence type="ECO:0000259" key="9">
    <source>
        <dbReference type="PROSITE" id="PS51192"/>
    </source>
</evidence>
<dbReference type="FunFam" id="2.60.40.150:FF:000004">
    <property type="entry name" value="RNA helicase, activating signal cointegrator 1"/>
    <property type="match status" value="1"/>
</dbReference>
<dbReference type="GO" id="GO:0180022">
    <property type="term" value="C:RQC-trigger complex"/>
    <property type="evidence" value="ECO:0007669"/>
    <property type="project" value="UniProtKB-ARBA"/>
</dbReference>
<feature type="domain" description="Helicase ATP-binding" evidence="9">
    <location>
        <begin position="629"/>
        <end position="812"/>
    </location>
</feature>
<dbReference type="PIRSF" id="PIRSF039073">
    <property type="entry name" value="BRR2"/>
    <property type="match status" value="1"/>
</dbReference>
<dbReference type="GO" id="GO:0005737">
    <property type="term" value="C:cytoplasm"/>
    <property type="evidence" value="ECO:0007669"/>
    <property type="project" value="UniProtKB-SubCell"/>
</dbReference>
<evidence type="ECO:0000256" key="5">
    <source>
        <dbReference type="ARBA" id="ARBA00022801"/>
    </source>
</evidence>
<dbReference type="Pfam" id="PF23445">
    <property type="entry name" value="WHD_SNRNP200"/>
    <property type="match status" value="2"/>
</dbReference>
<dbReference type="EMBL" id="JBBCAQ010000010">
    <property type="protein sequence ID" value="KAK7601017.1"/>
    <property type="molecule type" value="Genomic_DNA"/>
</dbReference>
<dbReference type="FunFam" id="1.10.3380.10:FF:000002">
    <property type="entry name" value="Activating signal cointegrator 1 complex subunit 3"/>
    <property type="match status" value="1"/>
</dbReference>
<dbReference type="InterPro" id="IPR014001">
    <property type="entry name" value="Helicase_ATP-bd"/>
</dbReference>
<dbReference type="SUPFAM" id="SSF81296">
    <property type="entry name" value="E set domains"/>
    <property type="match status" value="1"/>
</dbReference>
<dbReference type="InterPro" id="IPR027417">
    <property type="entry name" value="P-loop_NTPase"/>
</dbReference>
<dbReference type="InterPro" id="IPR057842">
    <property type="entry name" value="WH_MER3"/>
</dbReference>
<dbReference type="InterPro" id="IPR014756">
    <property type="entry name" value="Ig_E-set"/>
</dbReference>
<accession>A0AAN9TNK6</accession>
<evidence type="ECO:0000259" key="10">
    <source>
        <dbReference type="PROSITE" id="PS51194"/>
    </source>
</evidence>
<dbReference type="Pfam" id="PF00271">
    <property type="entry name" value="Helicase_C"/>
    <property type="match status" value="2"/>
</dbReference>
<dbReference type="InterPro" id="IPR011545">
    <property type="entry name" value="DEAD/DEAH_box_helicase_dom"/>
</dbReference>
<dbReference type="Proteomes" id="UP001367676">
    <property type="component" value="Unassembled WGS sequence"/>
</dbReference>
<evidence type="ECO:0000256" key="1">
    <source>
        <dbReference type="ARBA" id="ARBA00004496"/>
    </source>
</evidence>
<dbReference type="FunFam" id="1.10.150.20:FF:000004">
    <property type="entry name" value="U5 small nuclear ribonucleoprotein helicase"/>
    <property type="match status" value="1"/>
</dbReference>
<dbReference type="Pfam" id="PF00270">
    <property type="entry name" value="DEAD"/>
    <property type="match status" value="2"/>
</dbReference>
<dbReference type="GO" id="GO:0004386">
    <property type="term" value="F:helicase activity"/>
    <property type="evidence" value="ECO:0007669"/>
    <property type="project" value="UniProtKB-KW"/>
</dbReference>
<dbReference type="PROSITE" id="PS51194">
    <property type="entry name" value="HELICASE_CTER"/>
    <property type="match status" value="2"/>
</dbReference>
<protein>
    <recommendedName>
        <fullName evidence="13">Activating signal cointegrator 1 complex subunit 3</fullName>
    </recommendedName>
</protein>
<reference evidence="11 12" key="1">
    <citation type="submission" date="2024-03" db="EMBL/GenBank/DDBJ databases">
        <title>Adaptation during the transition from Ophiocordyceps entomopathogen to insect associate is accompanied by gene loss and intensified selection.</title>
        <authorList>
            <person name="Ward C.M."/>
            <person name="Onetto C.A."/>
            <person name="Borneman A.R."/>
        </authorList>
    </citation>
    <scope>NUCLEOTIDE SEQUENCE [LARGE SCALE GENOMIC DNA]</scope>
    <source>
        <strain evidence="11">AWRI1</strain>
        <tissue evidence="11">Single Adult Female</tissue>
    </source>
</reference>
<dbReference type="SMART" id="SM00973">
    <property type="entry name" value="Sec63"/>
    <property type="match status" value="2"/>
</dbReference>
<evidence type="ECO:0000313" key="12">
    <source>
        <dbReference type="Proteomes" id="UP001367676"/>
    </source>
</evidence>
<dbReference type="Gene3D" id="3.40.50.300">
    <property type="entry name" value="P-loop containing nucleotide triphosphate hydrolases"/>
    <property type="match status" value="4"/>
</dbReference>
<feature type="domain" description="Helicase C-terminal" evidence="10">
    <location>
        <begin position="847"/>
        <end position="1060"/>
    </location>
</feature>
<dbReference type="Gene3D" id="1.10.10.10">
    <property type="entry name" value="Winged helix-like DNA-binding domain superfamily/Winged helix DNA-binding domain"/>
    <property type="match status" value="2"/>
</dbReference>
<evidence type="ECO:0000256" key="6">
    <source>
        <dbReference type="ARBA" id="ARBA00022806"/>
    </source>
</evidence>
<dbReference type="FunFam" id="3.40.50.300:FF:000062">
    <property type="entry name" value="U5 small nuclear ribonucleoprotein helicase"/>
    <property type="match status" value="1"/>
</dbReference>
<dbReference type="CDD" id="cd18022">
    <property type="entry name" value="DEXHc_ASCC3_2"/>
    <property type="match status" value="1"/>
</dbReference>
<comment type="function">
    <text evidence="8">Catalyzes the ATP-dependent unwinding of U4/U6 RNA duplices, an essential step in the assembly of a catalytically active spliceosome. Plays a role in pre-mRNA splicing.</text>
</comment>
<feature type="domain" description="Helicase ATP-binding" evidence="9">
    <location>
        <begin position="1478"/>
        <end position="1653"/>
    </location>
</feature>
<sequence>MEKEIAGKILSCLRNTTNYAEDMSSHNSPIEISKNGNNASSIVLPDRNISSFTGYAFSQYIAQSVDGFKALNVDDCEDYNRKVFESRRLHVDTSQSLWSKFCNCLDEYSPFESNIKDTLEEFKTEVAAFTGISDDLQLEQTALIILNLYLREKTSANRKEELQRIFTITDFKNITKISNGVNEILKLFSTDQLEDFKVKWSEVFQNRIEEIENSLCSLTKMKSNDCSNCKKLSNPKWMNAAVSKSFKKLRLLNQVVAIETLADESHDFFAKISERKLSSNGIETNHKNIFQDSNNDEKIIEIDISLFNKGSVDPLTYKTIQSSFYGKENGTKLICKVGSSFLFREFNRKEAEKILVSQLKGWIKQESLELKENVQKKVPNTETLSCRELSYIVEHVENEEFKAAVNVFGKSWIEKQLRNSLSRSIVESVNTKLIVLSVVELINSPLSTEELEQEFINVFGFRYIGLIRTFLKHRDNIKEHCKLIHHKKGVRSQARLELATLKNSIIQEEKEIKNKESFLTRIANVNTERNKSLPTSRVLHKKIECPHIYDSNTEAKLSSSFVSGGKILLPEHHTRKDTKIYEEVSIPISFISSLPVKYDPIYISSLDKIGQTVFNGIEKLNVIQSIVYSTAYNSNENLLICAPTGAGKTNVALLTIVREIKQNFEDGFLRKDKFKIIYIAPMKALAAEMTQNFSSRLKDLHVVVKELTGDMQLTKAEIANTQLLVTTPEKWDLVTRKGDGDTTLSSLVKLLIIDEVHLLHSDRGPVIEALVARTLRQVEASQKMIRIVGLSATLPNYKDVAAFLRVNLQTGLFYFDSRFRPVPLSQCFVGIKARKPAQQIMEMNQVCYDKVFDHVKNGLQVMVFVHARNATTTTAMKLKEIAQQKLHSSFFEPNEERCSLSKKLFERAKAKQLHDLLPYGFGIHHAGLLRYDRNLVEDCFSKGYIKVLVCTSTLAWGVNLPAHAVIIKGTEIYDSKHGSFVDLGILDVLQIFGRAGRPQFNESGHGIIITTHNKLHQYLSLMMNQFPIESRFISYLADNLNAEITLGTISCIDEAVEWLSYTYLFVRMRINPQEYGINYGDVESDSSLFDKRRELVEYSAKVLDTLLMVRYNEQTGKLSPTDLGRTASLFYIKYDTIETFNGLIQDVMNEPETLNMLSRAQEFEQLKVRDDEMDELDLLQHEYCEYTPGGGSENIHGKVNILLQTFLSRGRVKSFSLISDLAYISQNATRIMRGLFDIVLKKNNPILAGRFLQISQMLEHQQWFFETPLRQFTSIPEDMLTKIDSREISIDQLKEMDSKEIGIFLRNAKAGGHIKKCVEEFPQLKLNAFIQPITRAVLRVRLNIKANFVWNDRVHGKSAEPFWIWVEDPDTNFMYHSEYFFITRKQVIKEEIQELAFTIPVHEPLPSQYVIRVPSDRWLGAVSQTSVPLHNIILPELHPVQTDLLPLQPIPVSSLQCAEFETLYKFTHFNPIQTQIFHCLYHTDNNVLLGAPTGSGKTIVAEIAFLRVFRQNPEAKVVYIAPLKALVKERIRDWKIRFQKKLKKEVVELTGDVTPDIQAISSASIIVTTPEKWDSISRSWQTRNYVRKVVLIVIDEIHLLGEDRGPVLEVIVSRTNFIVSHTQKHIRIIGLSTALANAQDLANWLRIDETGMYNFRPSVRPVPLEAHISAFPGKYYCPRMASMNKPAFQAIKQYSPSQPVLIFVSSRRQTRLTGMDLLAQLASESNPKQWLKLKDSKMNKILDTIKDDNLKVTLAFGVGLHHAGLQESDRKTVEELFEHQHIQVLIATSTLAWGVNFPAHLVIIKGTEYYDCKTHRYADMPITDILQMMGRAGRPQFDKLGVAVIMVHDVKKNFYKKFLYEPFPVESNLLAVLPDHLNAEIVAGTIRTCQEALDYLTWTYFFRRLIQNPAFYGITSLEDEDINSHLTNIINAGVVTLERSQCLVIDEDGRTLHSTTLGRISSYYYISHQTMLHFRNSLHAELTMADLLNVLSHAYEYYEIPVRHNEEITNSELAKFCKLPVDASTYDSPYTKTHLLLQAHFSRLELPCTDYQTDLKSVLDQTIRILQALIDVCGERGWLVSVLRAQQLMQMLIQGRWITDHPILTLPGIELRHLYLFMKNSDRPMSLPALTKFVYRKYGELLNLLHEEFPESLINKIYEILLTLPKIHAEFSISESVKENKFEENSSVTVGTVKVDLNSPVTVKMNGEYVIQVKLTQLTKRADSKVYAPKFSKPKDESWFLNFGVIEDKELLSLKRFTFGRRKEIHHNLVYQVPNRMGPAIITVYLMSDCYIGLDQQYNISLNIVP</sequence>
<dbReference type="InterPro" id="IPR001650">
    <property type="entry name" value="Helicase_C-like"/>
</dbReference>
<dbReference type="InterPro" id="IPR050474">
    <property type="entry name" value="Hel308_SKI2-like"/>
</dbReference>
<dbReference type="Gene3D" id="1.10.3380.10">
    <property type="entry name" value="Sec63 N-terminal domain-like domain"/>
    <property type="match status" value="2"/>
</dbReference>
<dbReference type="SMART" id="SM00382">
    <property type="entry name" value="AAA"/>
    <property type="match status" value="2"/>
</dbReference>
<dbReference type="CDD" id="cd18020">
    <property type="entry name" value="DEXHc_ASCC3_1"/>
    <property type="match status" value="1"/>
</dbReference>
<keyword evidence="4" id="KW-0547">Nucleotide-binding</keyword>
<evidence type="ECO:0000256" key="4">
    <source>
        <dbReference type="ARBA" id="ARBA00022741"/>
    </source>
</evidence>
<evidence type="ECO:0000313" key="11">
    <source>
        <dbReference type="EMBL" id="KAK7601017.1"/>
    </source>
</evidence>
<dbReference type="FunFam" id="3.40.50.300:FF:000198">
    <property type="entry name" value="Activating signal cointegrator 1 complex subunit"/>
    <property type="match status" value="1"/>
</dbReference>
<name>A0AAN9TNK6_9HEMI</name>
<dbReference type="InterPro" id="IPR004179">
    <property type="entry name" value="Sec63-dom"/>
</dbReference>
<dbReference type="SUPFAM" id="SSF46785">
    <property type="entry name" value="Winged helix' DNA-binding domain"/>
    <property type="match status" value="2"/>
</dbReference>
<dbReference type="InterPro" id="IPR003593">
    <property type="entry name" value="AAA+_ATPase"/>
</dbReference>
<dbReference type="InterPro" id="IPR036390">
    <property type="entry name" value="WH_DNA-bd_sf"/>
</dbReference>
<keyword evidence="6" id="KW-0347">Helicase</keyword>
<dbReference type="FunFam" id="1.10.10.10:FF:000012">
    <property type="entry name" value="U5 small nuclear ribonucleoprotein helicase"/>
    <property type="match status" value="1"/>
</dbReference>
<evidence type="ECO:0000256" key="2">
    <source>
        <dbReference type="ARBA" id="ARBA00022490"/>
    </source>
</evidence>
<dbReference type="GO" id="GO:0005524">
    <property type="term" value="F:ATP binding"/>
    <property type="evidence" value="ECO:0007669"/>
    <property type="project" value="UniProtKB-KW"/>
</dbReference>
<organism evidence="11 12">
    <name type="scientific">Parthenolecanium corni</name>
    <dbReference type="NCBI Taxonomy" id="536013"/>
    <lineage>
        <taxon>Eukaryota</taxon>
        <taxon>Metazoa</taxon>
        <taxon>Ecdysozoa</taxon>
        <taxon>Arthropoda</taxon>
        <taxon>Hexapoda</taxon>
        <taxon>Insecta</taxon>
        <taxon>Pterygota</taxon>
        <taxon>Neoptera</taxon>
        <taxon>Paraneoptera</taxon>
        <taxon>Hemiptera</taxon>
        <taxon>Sternorrhyncha</taxon>
        <taxon>Coccoidea</taxon>
        <taxon>Coccidae</taxon>
        <taxon>Parthenolecanium</taxon>
    </lineage>
</organism>
<keyword evidence="3" id="KW-0677">Repeat</keyword>
<dbReference type="CDD" id="cd18795">
    <property type="entry name" value="SF2_C_Ski2"/>
    <property type="match status" value="2"/>
</dbReference>
<dbReference type="Gene3D" id="2.60.40.150">
    <property type="entry name" value="C2 domain"/>
    <property type="match status" value="2"/>
</dbReference>
<dbReference type="SMART" id="SM00490">
    <property type="entry name" value="HELICc"/>
    <property type="match status" value="2"/>
</dbReference>
<dbReference type="SUPFAM" id="SSF52540">
    <property type="entry name" value="P-loop containing nucleoside triphosphate hydrolases"/>
    <property type="match status" value="4"/>
</dbReference>
<keyword evidence="5" id="KW-0378">Hydrolase</keyword>
<gene>
    <name evidence="11" type="ORF">V9T40_008458</name>
</gene>
<keyword evidence="12" id="KW-1185">Reference proteome</keyword>
<proteinExistence type="predicted"/>
<dbReference type="PANTHER" id="PTHR47961:SF13">
    <property type="entry name" value="ACTIVATING SIGNAL COINTEGRATOR 1 COMPLEX SUBUNIT 3"/>
    <property type="match status" value="1"/>
</dbReference>
<feature type="domain" description="Helicase C-terminal" evidence="10">
    <location>
        <begin position="1690"/>
        <end position="1881"/>
    </location>
</feature>
<dbReference type="InterPro" id="IPR035892">
    <property type="entry name" value="C2_domain_sf"/>
</dbReference>
<evidence type="ECO:0000256" key="7">
    <source>
        <dbReference type="ARBA" id="ARBA00022840"/>
    </source>
</evidence>